<name>A0A0E9QKZ6_ANGAN</name>
<proteinExistence type="predicted"/>
<dbReference type="EMBL" id="GBXM01091011">
    <property type="protein sequence ID" value="JAH17566.1"/>
    <property type="molecule type" value="Transcribed_RNA"/>
</dbReference>
<reference evidence="1" key="1">
    <citation type="submission" date="2014-11" db="EMBL/GenBank/DDBJ databases">
        <authorList>
            <person name="Amaro Gonzalez C."/>
        </authorList>
    </citation>
    <scope>NUCLEOTIDE SEQUENCE</scope>
</reference>
<accession>A0A0E9QKZ6</accession>
<protein>
    <submittedName>
        <fullName evidence="1">Uncharacterized protein</fullName>
    </submittedName>
</protein>
<evidence type="ECO:0000313" key="1">
    <source>
        <dbReference type="EMBL" id="JAH17566.1"/>
    </source>
</evidence>
<reference evidence="1" key="2">
    <citation type="journal article" date="2015" name="Fish Shellfish Immunol.">
        <title>Early steps in the European eel (Anguilla anguilla)-Vibrio vulnificus interaction in the gills: Role of the RtxA13 toxin.</title>
        <authorList>
            <person name="Callol A."/>
            <person name="Pajuelo D."/>
            <person name="Ebbesson L."/>
            <person name="Teles M."/>
            <person name="MacKenzie S."/>
            <person name="Amaro C."/>
        </authorList>
    </citation>
    <scope>NUCLEOTIDE SEQUENCE</scope>
</reference>
<organism evidence="1">
    <name type="scientific">Anguilla anguilla</name>
    <name type="common">European freshwater eel</name>
    <name type="synonym">Muraena anguilla</name>
    <dbReference type="NCBI Taxonomy" id="7936"/>
    <lineage>
        <taxon>Eukaryota</taxon>
        <taxon>Metazoa</taxon>
        <taxon>Chordata</taxon>
        <taxon>Craniata</taxon>
        <taxon>Vertebrata</taxon>
        <taxon>Euteleostomi</taxon>
        <taxon>Actinopterygii</taxon>
        <taxon>Neopterygii</taxon>
        <taxon>Teleostei</taxon>
        <taxon>Anguilliformes</taxon>
        <taxon>Anguillidae</taxon>
        <taxon>Anguilla</taxon>
    </lineage>
</organism>
<dbReference type="AlphaFoldDB" id="A0A0E9QKZ6"/>
<sequence length="44" mass="4720">MLCTVRHTANWTSCQLKSLPPGVTLWLITQGPLGAASHNSSDLN</sequence>